<dbReference type="VEuPathDB" id="FungiDB:FOZG_17462"/>
<feature type="compositionally biased region" description="Polar residues" evidence="1">
    <location>
        <begin position="137"/>
        <end position="152"/>
    </location>
</feature>
<sequence length="1816" mass="206876">MAPRPVSIKHSRERDRLKAKAYRERMRQQKQARDPQTSVQTESASCINGCSQPIREITPESSITPYDASTQAVTGPISAANDSTRPNDSASGVSDQPTAREEQYVPSPDPVQTRREQTRLRVQRYRERQHRLRLDAATSTSESLNAVNNNSQDDVLSGLQDLTIDGVPHSKLPIDRPSNASAHDVENRTMEPGYEYETEDAHSNLNEGDPSWSYSLDVDRASPGATQPLSSRVGSLPTEHSRIKICASLDRFYQAARDQGSETRVRAIDGAITVYDQLFKLFFSFDCKCSTPPEYDEPSEVHSLTERAQHLQSMLPSMVDIFGKTASYEPSAHFSKWESFLSRPPVEPLSFKKAQSTLPVVSVTVNRSWDVDSIWIGAQGLQAIRPPNDFRLSFLPSFALNHSREQIIQPHGIDIAKTRHIHFGTFNASSVRFAAFVLFPHAAQGPVSTTSASKNFLSLERQRDFYDQIVIPSVYETIPLPFRQEVPQSYDMVYAKSRSYEEKVGNNRWKRDDQSRAYRLEYKLPALNLAQFWDSVVSKANSVAIPTRRGGTVAYFRDPQLFFQAHDLKNTFCQPSLQEVLLQFGDTVLEAFDIRSCWLDIGSRDHAGKPSCPASTSTGPLTLLWKDRCNRALHKRICELVPESPPDATYYRSFLFRDVSTYQSKSKPTRRSNPGNPYSVEPGIIRAKAYNSIKEMFAVMHSDYDIFGSGFLPLLSLSDEIIDDFWTSSHNCQRAPTTQISRSSLLRSWEANKRHLRSILQADTLADYGVRKEITFGLETILVMWDRCYFDPEMNPHVGQISRRVSLASDDSEHSPFWILPTQDLKALILTQAARLVLPLDHLFDQALAQQSVDSGNTNKGEVSVQLILSLYTAQLLCRLLIHTLNEKESIAYDNWIWLKEWVVRDRSDPRRFRLRRQGLGLDKSFATSGMLWIPSEAMDWCNGHISLRRLVNLYIPRSPLQSYLISQSNIQSVTTSKVTVEILLLQQIEEVRQLWEDGRQSEGKRLAYDTAKFATQEIARAYNLHLLHKLESMWDRLRAKKGRSNLPSLQRFKHNIKEVAAQCSQKVTAQTIWEIYAEAWATYVSTTTSGENNSIINIPEELPCWMTSRNFTPPKDSWSEYVFQQLFNRSRPPTWNRVYFLQLYRTYKSFWTPIETHVGSFDDKFRRHVGGCIMVTFNSCHSKEVGTNHNLGTWYQSQPTFFQIQFSAPYFVPPQDNLDCSWSAVVGYEELCPTIDPDTMPYEVTAEDFQSILASLQWRWCKIMYRQSALDEMDPHERNSLFKATLNYLMRAVGPQWENSEEDLLPARGIATGALTLPPSEAIQRGYITARQQRLLRSLSGEQTPDQPSLTMPFAREGHRIRAAMSQDQIAFRMEQVVTIRPSKLERGHRHFFSVLHPIFQLMRFFLKEKRAYTIVLRSFLPSIFPTILCSFAKLFELGLAEMHRRFLARAEKGLDLALSEAVAVLDRLGNYCFTGDTRVLMTTIFRPLLTMDSLKLCAWPYVSTDMLDFRGSSGKMDVVRWPRTKDEERKPILLHIASLEYHYGRVVAANYHSRVWFGQLGAEDIGHVGSANTFLGKVLRGFWVPQMVAFMAHQLRIQLNQGARSGRDPAEHLRQSQRFGAVLDAWEQSEEPFSSGQFDKLFLGMADDSEPMPLPAPSRSNKARSDFASEIYDACLKGDETAVQAIAPKNATWPSMLGEAMRHTREGSVTAREWIDAIANQMAEAGIDWVPGYYRKRLTSRRVIQLDKVQRYKRPVVVLTGPPNSLKRAAKEAELRMAMTAGGEPAAKRSKKRKIDVGCEVPFKKVPQTIQEGF</sequence>
<feature type="compositionally biased region" description="Polar residues" evidence="1">
    <location>
        <begin position="34"/>
        <end position="51"/>
    </location>
</feature>
<dbReference type="VEuPathDB" id="FungiDB:FOMG_17176"/>
<accession>A0A420P070</accession>
<organism evidence="2 3">
    <name type="scientific">Fusarium oxysporum</name>
    <name type="common">Fusarium vascular wilt</name>
    <dbReference type="NCBI Taxonomy" id="5507"/>
    <lineage>
        <taxon>Eukaryota</taxon>
        <taxon>Fungi</taxon>
        <taxon>Dikarya</taxon>
        <taxon>Ascomycota</taxon>
        <taxon>Pezizomycotina</taxon>
        <taxon>Sordariomycetes</taxon>
        <taxon>Hypocreomycetidae</taxon>
        <taxon>Hypocreales</taxon>
        <taxon>Nectriaceae</taxon>
        <taxon>Fusarium</taxon>
        <taxon>Fusarium oxysporum species complex</taxon>
    </lineage>
</organism>
<feature type="region of interest" description="Disordered" evidence="1">
    <location>
        <begin position="76"/>
        <end position="121"/>
    </location>
</feature>
<dbReference type="VEuPathDB" id="FungiDB:HZS61_006393"/>
<dbReference type="Proteomes" id="UP000285860">
    <property type="component" value="Unassembled WGS sequence"/>
</dbReference>
<gene>
    <name evidence="2" type="ORF">BFJ68_g17194</name>
</gene>
<evidence type="ECO:0000313" key="3">
    <source>
        <dbReference type="Proteomes" id="UP000285860"/>
    </source>
</evidence>
<comment type="caution">
    <text evidence="2">The sequence shown here is derived from an EMBL/GenBank/DDBJ whole genome shotgun (WGS) entry which is preliminary data.</text>
</comment>
<name>A0A420P070_FUSOX</name>
<dbReference type="VEuPathDB" id="FungiDB:FOXG_16459"/>
<feature type="region of interest" description="Disordered" evidence="1">
    <location>
        <begin position="167"/>
        <end position="187"/>
    </location>
</feature>
<dbReference type="VEuPathDB" id="FungiDB:FOMG_19259"/>
<dbReference type="VEuPathDB" id="FungiDB:HZS61_011320"/>
<feature type="region of interest" description="Disordered" evidence="1">
    <location>
        <begin position="133"/>
        <end position="152"/>
    </location>
</feature>
<protein>
    <submittedName>
        <fullName evidence="2">Uncharacterized protein</fullName>
    </submittedName>
</protein>
<proteinExistence type="predicted"/>
<dbReference type="VEuPathDB" id="FungiDB:FOXG_15617"/>
<feature type="region of interest" description="Disordered" evidence="1">
    <location>
        <begin position="1"/>
        <end position="60"/>
    </location>
</feature>
<feature type="compositionally biased region" description="Basic and acidic residues" evidence="1">
    <location>
        <begin position="10"/>
        <end position="33"/>
    </location>
</feature>
<dbReference type="VEuPathDB" id="FungiDB:HZS61_006273"/>
<dbReference type="VEuPathDB" id="FungiDB:FOZG_18390"/>
<reference evidence="2 3" key="1">
    <citation type="journal article" date="2018" name="Sci. Rep.">
        <title>Characterisation of pathogen-specific regions and novel effector candidates in Fusarium oxysporum f. sp. cepae.</title>
        <authorList>
            <person name="Armitage A.D."/>
            <person name="Taylor A."/>
            <person name="Sobczyk M.K."/>
            <person name="Baxter L."/>
            <person name="Greenfield B.P."/>
            <person name="Bates H.J."/>
            <person name="Wilson F."/>
            <person name="Jackson A.C."/>
            <person name="Ott S."/>
            <person name="Harrison R.J."/>
            <person name="Clarkson J.P."/>
        </authorList>
    </citation>
    <scope>NUCLEOTIDE SEQUENCE [LARGE SCALE GENOMIC DNA]</scope>
    <source>
        <strain evidence="2 3">Fo_A28</strain>
    </source>
</reference>
<dbReference type="EMBL" id="MRCY01000456">
    <property type="protein sequence ID" value="RKK85938.1"/>
    <property type="molecule type" value="Genomic_DNA"/>
</dbReference>
<dbReference type="VEuPathDB" id="FungiDB:FOMG_18919"/>
<feature type="non-terminal residue" evidence="2">
    <location>
        <position position="1816"/>
    </location>
</feature>
<evidence type="ECO:0000256" key="1">
    <source>
        <dbReference type="SAM" id="MobiDB-lite"/>
    </source>
</evidence>
<dbReference type="VEuPathDB" id="FungiDB:FOIG_16266"/>
<feature type="compositionally biased region" description="Polar residues" evidence="1">
    <location>
        <begin position="80"/>
        <end position="97"/>
    </location>
</feature>
<evidence type="ECO:0000313" key="2">
    <source>
        <dbReference type="EMBL" id="RKK85938.1"/>
    </source>
</evidence>